<sequence length="63" mass="7566">MNHATTSYCHLMKKAVHNRIRTDWHQGHVLQQQIHKMKQDIKNEGKIEYEKRTELSEVTSLQH</sequence>
<reference evidence="1 3" key="1">
    <citation type="journal article" date="2004" name="Nat. Genet.">
        <title>Comparison of genome degradation in Paratyphi A and Typhi, human-restricted serovars of Salmonella enterica that cause typhoid.</title>
        <authorList>
            <person name="McClelland M."/>
            <person name="Sanderson K.E."/>
            <person name="Clifton S.W."/>
            <person name="Latreille P."/>
            <person name="Porwollik S."/>
            <person name="Sabo A."/>
            <person name="Meyer R."/>
            <person name="Bieri T."/>
            <person name="Ozersky P."/>
            <person name="McLellan M."/>
            <person name="Harkins C.R."/>
            <person name="Wang C."/>
            <person name="Nguyen C."/>
            <person name="Berghoff A."/>
            <person name="Elliott G."/>
            <person name="Kohlberg S."/>
            <person name="Strong C."/>
            <person name="Du F."/>
            <person name="Carter J."/>
            <person name="Kremizki C."/>
            <person name="Layman D."/>
            <person name="Leonard S."/>
            <person name="Sun H."/>
            <person name="Fulton L."/>
            <person name="Nash W."/>
            <person name="Miner T."/>
            <person name="Minx P."/>
            <person name="Delehaunty K."/>
            <person name="Fronick C."/>
            <person name="Magrini V."/>
            <person name="Nhan M."/>
            <person name="Warren W."/>
            <person name="Florea L."/>
            <person name="Spieth J."/>
            <person name="Wilson R.K."/>
        </authorList>
    </citation>
    <scope>NUCLEOTIDE SEQUENCE [LARGE SCALE GENOMIC DNA]</scope>
    <source>
        <strain evidence="1">ATCC 9150</strain>
        <strain evidence="3">ATCC 9150 / SARB42</strain>
    </source>
</reference>
<dbReference type="EMBL" id="CP000026">
    <property type="protein sequence ID" value="AAV76980.1"/>
    <property type="molecule type" value="Genomic_DNA"/>
</dbReference>
<reference evidence="2" key="3">
    <citation type="submission" date="2018-07" db="EMBL/GenBank/DDBJ databases">
        <authorList>
            <consortium name="NCBI Pathogen Detection Project"/>
        </authorList>
    </citation>
    <scope>NUCLEOTIDE SEQUENCE</scope>
    <source>
        <strain evidence="2">ATCC 9150</strain>
    </source>
</reference>
<accession>A0A0H2WNG1</accession>
<name>A0A0H2WNG1_SALPA</name>
<dbReference type="EMBL" id="DAASTS010000012">
    <property type="protein sequence ID" value="HAE6986910.1"/>
    <property type="molecule type" value="Genomic_DNA"/>
</dbReference>
<evidence type="ECO:0000313" key="1">
    <source>
        <dbReference type="EMBL" id="AAV76980.1"/>
    </source>
</evidence>
<reference evidence="2" key="2">
    <citation type="journal article" date="2018" name="Genome Biol.">
        <title>SKESA: strategic k-mer extension for scrupulous assemblies.</title>
        <authorList>
            <person name="Souvorov A."/>
            <person name="Agarwala R."/>
            <person name="Lipman D.J."/>
        </authorList>
    </citation>
    <scope>NUCLEOTIDE SEQUENCE</scope>
    <source>
        <strain evidence="2">ATCC 9150</strain>
    </source>
</reference>
<dbReference type="HOGENOM" id="CLU_2883250_0_0_6"/>
<evidence type="ECO:0000313" key="3">
    <source>
        <dbReference type="Proteomes" id="UP000008185"/>
    </source>
</evidence>
<evidence type="ECO:0000313" key="2">
    <source>
        <dbReference type="EMBL" id="HAE6986910.1"/>
    </source>
</evidence>
<proteinExistence type="predicted"/>
<organism evidence="1 3">
    <name type="scientific">Salmonella paratyphi A (strain ATCC 9150 / SARB42)</name>
    <dbReference type="NCBI Taxonomy" id="295319"/>
    <lineage>
        <taxon>Bacteria</taxon>
        <taxon>Pseudomonadati</taxon>
        <taxon>Pseudomonadota</taxon>
        <taxon>Gammaproteobacteria</taxon>
        <taxon>Enterobacterales</taxon>
        <taxon>Enterobacteriaceae</taxon>
        <taxon>Salmonella</taxon>
    </lineage>
</organism>
<protein>
    <submittedName>
        <fullName evidence="1">Uncharacterized protein</fullName>
    </submittedName>
</protein>
<dbReference type="Proteomes" id="UP000008185">
    <property type="component" value="Chromosome"/>
</dbReference>
<dbReference type="AlphaFoldDB" id="A0A0H2WNG1"/>
<gene>
    <name evidence="1" type="ordered locus">SPA1007</name>
    <name evidence="2" type="ORF">GNB70_002610</name>
</gene>
<dbReference type="KEGG" id="spt:SPA1007"/>